<dbReference type="Proteomes" id="UP000663852">
    <property type="component" value="Unassembled WGS sequence"/>
</dbReference>
<dbReference type="EMBL" id="CAJNOR010005189">
    <property type="protein sequence ID" value="CAF1550353.1"/>
    <property type="molecule type" value="Genomic_DNA"/>
</dbReference>
<evidence type="ECO:0000313" key="1">
    <source>
        <dbReference type="EMBL" id="CAF1525573.1"/>
    </source>
</evidence>
<proteinExistence type="predicted"/>
<organism evidence="2 3">
    <name type="scientific">Adineta ricciae</name>
    <name type="common">Rotifer</name>
    <dbReference type="NCBI Taxonomy" id="249248"/>
    <lineage>
        <taxon>Eukaryota</taxon>
        <taxon>Metazoa</taxon>
        <taxon>Spiralia</taxon>
        <taxon>Gnathifera</taxon>
        <taxon>Rotifera</taxon>
        <taxon>Eurotatoria</taxon>
        <taxon>Bdelloidea</taxon>
        <taxon>Adinetida</taxon>
        <taxon>Adinetidae</taxon>
        <taxon>Adineta</taxon>
    </lineage>
</organism>
<dbReference type="AlphaFoldDB" id="A0A815WKY0"/>
<reference evidence="2" key="1">
    <citation type="submission" date="2021-02" db="EMBL/GenBank/DDBJ databases">
        <authorList>
            <person name="Nowell W R."/>
        </authorList>
    </citation>
    <scope>NUCLEOTIDE SEQUENCE</scope>
</reference>
<name>A0A815WKY0_ADIRI</name>
<accession>A0A815WKY0</accession>
<keyword evidence="3" id="KW-1185">Reference proteome</keyword>
<protein>
    <submittedName>
        <fullName evidence="2">Uncharacterized protein</fullName>
    </submittedName>
</protein>
<dbReference type="OrthoDB" id="10058459at2759"/>
<comment type="caution">
    <text evidence="2">The sequence shown here is derived from an EMBL/GenBank/DDBJ whole genome shotgun (WGS) entry which is preliminary data.</text>
</comment>
<evidence type="ECO:0000313" key="2">
    <source>
        <dbReference type="EMBL" id="CAF1550353.1"/>
    </source>
</evidence>
<sequence length="269" mass="32057">MIQYNTTLSKSDRREQLVAQLSVLPTFKPVNEFVVYHIYDTTSESLLHYLISMARTTTRYTIDTEHDCFTNEAALIQIEFIKQKSIVLLIETCYLPEPTSVTFWLIQSLFAAILNPVNLVYAWGDAVHELTRFLHYDLFSWTVLQRMGTINMQRAFKAWYNRVFVHDCGLHPHETDSTLCTCEHRPVKDKNYQWSLQKAIAYTFQEYLDKRRTRSKWHRCLRSRNETEQELCKELVLYAVNDCLSVTKLRMLVEFNWTKEQLDRYNRNK</sequence>
<dbReference type="EMBL" id="CAJNOJ010000816">
    <property type="protein sequence ID" value="CAF1525573.1"/>
    <property type="molecule type" value="Genomic_DNA"/>
</dbReference>
<gene>
    <name evidence="1" type="ORF">EDS130_LOCUS44176</name>
    <name evidence="2" type="ORF">XAT740_LOCUS42847</name>
</gene>
<dbReference type="Proteomes" id="UP000663828">
    <property type="component" value="Unassembled WGS sequence"/>
</dbReference>
<evidence type="ECO:0000313" key="3">
    <source>
        <dbReference type="Proteomes" id="UP000663828"/>
    </source>
</evidence>